<feature type="transmembrane region" description="Helical" evidence="1">
    <location>
        <begin position="119"/>
        <end position="136"/>
    </location>
</feature>
<reference evidence="2 3" key="1">
    <citation type="submission" date="2024-04" db="EMBL/GenBank/DDBJ databases">
        <title>Human intestinal bacterial collection.</title>
        <authorList>
            <person name="Pauvert C."/>
            <person name="Hitch T.C.A."/>
            <person name="Clavel T."/>
        </authorList>
    </citation>
    <scope>NUCLEOTIDE SEQUENCE [LARGE SCALE GENOMIC DNA]</scope>
    <source>
        <strain evidence="2 3">CLA-SR-H026</strain>
    </source>
</reference>
<name>A0ABV1J5Y7_9FIRM</name>
<evidence type="ECO:0008006" key="4">
    <source>
        <dbReference type="Google" id="ProtNLM"/>
    </source>
</evidence>
<evidence type="ECO:0000256" key="1">
    <source>
        <dbReference type="SAM" id="Phobius"/>
    </source>
</evidence>
<feature type="transmembrane region" description="Helical" evidence="1">
    <location>
        <begin position="37"/>
        <end position="55"/>
    </location>
</feature>
<protein>
    <recommendedName>
        <fullName evidence="4">Transmembrane protein</fullName>
    </recommendedName>
</protein>
<dbReference type="RefSeq" id="WP_349053892.1">
    <property type="nucleotide sequence ID" value="NZ_JBBNPS010000010.1"/>
</dbReference>
<keyword evidence="1" id="KW-0812">Transmembrane</keyword>
<keyword evidence="1" id="KW-0472">Membrane</keyword>
<accession>A0ABV1J5Y7</accession>
<organism evidence="2 3">
    <name type="scientific">Aedoeadaptatus acetigenes</name>
    <dbReference type="NCBI Taxonomy" id="2981723"/>
    <lineage>
        <taxon>Bacteria</taxon>
        <taxon>Bacillati</taxon>
        <taxon>Bacillota</taxon>
        <taxon>Tissierellia</taxon>
        <taxon>Tissierellales</taxon>
        <taxon>Peptoniphilaceae</taxon>
        <taxon>Aedoeadaptatus</taxon>
    </lineage>
</organism>
<proteinExistence type="predicted"/>
<comment type="caution">
    <text evidence="2">The sequence shown here is derived from an EMBL/GenBank/DDBJ whole genome shotgun (WGS) entry which is preliminary data.</text>
</comment>
<feature type="transmembrane region" description="Helical" evidence="1">
    <location>
        <begin position="12"/>
        <end position="31"/>
    </location>
</feature>
<keyword evidence="1" id="KW-1133">Transmembrane helix</keyword>
<keyword evidence="3" id="KW-1185">Reference proteome</keyword>
<dbReference type="EMBL" id="JBBNPS010000010">
    <property type="protein sequence ID" value="MEQ3353615.1"/>
    <property type="molecule type" value="Genomic_DNA"/>
</dbReference>
<evidence type="ECO:0000313" key="3">
    <source>
        <dbReference type="Proteomes" id="UP001481872"/>
    </source>
</evidence>
<evidence type="ECO:0000313" key="2">
    <source>
        <dbReference type="EMBL" id="MEQ3353615.1"/>
    </source>
</evidence>
<sequence length="144" mass="16526">MMTTKKKPGNPFLFRMIPWALFPNAVGFLFSFMFGDNLAVCRMSQLLTFFLWLLLLRGLRKRSQISGQDFIRSQIVSLVIALLVNEILVFMPLEIIAAGRSVSWDFPFVELATFAGSKFPLIALWLATFIVDLYFVDFHVKPLQ</sequence>
<dbReference type="Proteomes" id="UP001481872">
    <property type="component" value="Unassembled WGS sequence"/>
</dbReference>
<gene>
    <name evidence="2" type="ORF">AAA081_04770</name>
</gene>
<feature type="transmembrane region" description="Helical" evidence="1">
    <location>
        <begin position="75"/>
        <end position="99"/>
    </location>
</feature>